<sequence>MDIAILINSLIYAILGIVIFVGGFIIVDKLTPYDLWKQLVEEKNLALAVVVGAAALGICLIIAAAIH</sequence>
<dbReference type="InterPro" id="IPR007140">
    <property type="entry name" value="DUF350"/>
</dbReference>
<keyword evidence="6 7" id="KW-0472">Membrane</keyword>
<organism evidence="8 9">
    <name type="scientific">Brevifollis gellanilyticus</name>
    <dbReference type="NCBI Taxonomy" id="748831"/>
    <lineage>
        <taxon>Bacteria</taxon>
        <taxon>Pseudomonadati</taxon>
        <taxon>Verrucomicrobiota</taxon>
        <taxon>Verrucomicrobiia</taxon>
        <taxon>Verrucomicrobiales</taxon>
        <taxon>Verrucomicrobiaceae</taxon>
    </lineage>
</organism>
<dbReference type="GO" id="GO:0005886">
    <property type="term" value="C:plasma membrane"/>
    <property type="evidence" value="ECO:0007669"/>
    <property type="project" value="UniProtKB-SubCell"/>
</dbReference>
<feature type="transmembrane region" description="Helical" evidence="7">
    <location>
        <begin position="46"/>
        <end position="66"/>
    </location>
</feature>
<dbReference type="AlphaFoldDB" id="A0A512M4M6"/>
<evidence type="ECO:0000313" key="9">
    <source>
        <dbReference type="Proteomes" id="UP000321577"/>
    </source>
</evidence>
<dbReference type="EMBL" id="BKAG01000004">
    <property type="protein sequence ID" value="GEP41682.1"/>
    <property type="molecule type" value="Genomic_DNA"/>
</dbReference>
<comment type="subcellular location">
    <subcellularLocation>
        <location evidence="1">Cell membrane</location>
        <topology evidence="1">Multi-pass membrane protein</topology>
    </subcellularLocation>
</comment>
<evidence type="ECO:0000256" key="5">
    <source>
        <dbReference type="ARBA" id="ARBA00022989"/>
    </source>
</evidence>
<protein>
    <recommendedName>
        <fullName evidence="10">DUF350 domain-containing protein</fullName>
    </recommendedName>
</protein>
<proteinExistence type="inferred from homology"/>
<dbReference type="RefSeq" id="WP_146849137.1">
    <property type="nucleotide sequence ID" value="NZ_BKAG01000004.1"/>
</dbReference>
<keyword evidence="9" id="KW-1185">Reference proteome</keyword>
<feature type="transmembrane region" description="Helical" evidence="7">
    <location>
        <begin position="5"/>
        <end position="26"/>
    </location>
</feature>
<keyword evidence="4 7" id="KW-0812">Transmembrane</keyword>
<comment type="similarity">
    <text evidence="2">Belongs to the UPF0719 family.</text>
</comment>
<keyword evidence="5 7" id="KW-1133">Transmembrane helix</keyword>
<accession>A0A512M4M6</accession>
<name>A0A512M4M6_9BACT</name>
<gene>
    <name evidence="8" type="ORF">BGE01nite_09730</name>
</gene>
<evidence type="ECO:0008006" key="10">
    <source>
        <dbReference type="Google" id="ProtNLM"/>
    </source>
</evidence>
<evidence type="ECO:0000256" key="7">
    <source>
        <dbReference type="SAM" id="Phobius"/>
    </source>
</evidence>
<evidence type="ECO:0000256" key="1">
    <source>
        <dbReference type="ARBA" id="ARBA00004651"/>
    </source>
</evidence>
<evidence type="ECO:0000313" key="8">
    <source>
        <dbReference type="EMBL" id="GEP41682.1"/>
    </source>
</evidence>
<reference evidence="8 9" key="1">
    <citation type="submission" date="2019-07" db="EMBL/GenBank/DDBJ databases">
        <title>Whole genome shotgun sequence of Brevifollis gellanilyticus NBRC 108608.</title>
        <authorList>
            <person name="Hosoyama A."/>
            <person name="Uohara A."/>
            <person name="Ohji S."/>
            <person name="Ichikawa N."/>
        </authorList>
    </citation>
    <scope>NUCLEOTIDE SEQUENCE [LARGE SCALE GENOMIC DNA]</scope>
    <source>
        <strain evidence="8 9">NBRC 108608</strain>
    </source>
</reference>
<evidence type="ECO:0000256" key="4">
    <source>
        <dbReference type="ARBA" id="ARBA00022692"/>
    </source>
</evidence>
<dbReference type="Pfam" id="PF03994">
    <property type="entry name" value="DUF350"/>
    <property type="match status" value="1"/>
</dbReference>
<evidence type="ECO:0000256" key="6">
    <source>
        <dbReference type="ARBA" id="ARBA00023136"/>
    </source>
</evidence>
<evidence type="ECO:0000256" key="2">
    <source>
        <dbReference type="ARBA" id="ARBA00005779"/>
    </source>
</evidence>
<evidence type="ECO:0000256" key="3">
    <source>
        <dbReference type="ARBA" id="ARBA00022475"/>
    </source>
</evidence>
<dbReference type="Proteomes" id="UP000321577">
    <property type="component" value="Unassembled WGS sequence"/>
</dbReference>
<keyword evidence="3" id="KW-1003">Cell membrane</keyword>
<comment type="caution">
    <text evidence="8">The sequence shown here is derived from an EMBL/GenBank/DDBJ whole genome shotgun (WGS) entry which is preliminary data.</text>
</comment>